<evidence type="ECO:0000313" key="4">
    <source>
        <dbReference type="Proteomes" id="UP000027195"/>
    </source>
</evidence>
<feature type="transmembrane region" description="Helical" evidence="2">
    <location>
        <begin position="303"/>
        <end position="322"/>
    </location>
</feature>
<evidence type="ECO:0000256" key="2">
    <source>
        <dbReference type="SAM" id="Phobius"/>
    </source>
</evidence>
<feature type="region of interest" description="Disordered" evidence="1">
    <location>
        <begin position="1"/>
        <end position="33"/>
    </location>
</feature>
<dbReference type="InParanoid" id="A0A067N3W6"/>
<protein>
    <recommendedName>
        <fullName evidence="5">WW domain-containing protein</fullName>
    </recommendedName>
</protein>
<feature type="transmembrane region" description="Helical" evidence="2">
    <location>
        <begin position="254"/>
        <end position="271"/>
    </location>
</feature>
<feature type="compositionally biased region" description="Basic and acidic residues" evidence="1">
    <location>
        <begin position="17"/>
        <end position="30"/>
    </location>
</feature>
<keyword evidence="2" id="KW-0472">Membrane</keyword>
<dbReference type="Proteomes" id="UP000027195">
    <property type="component" value="Unassembled WGS sequence"/>
</dbReference>
<evidence type="ECO:0000313" key="3">
    <source>
        <dbReference type="EMBL" id="KDQ18451.1"/>
    </source>
</evidence>
<reference evidence="4" key="1">
    <citation type="journal article" date="2014" name="Proc. Natl. Acad. Sci. U.S.A.">
        <title>Extensive sampling of basidiomycete genomes demonstrates inadequacy of the white-rot/brown-rot paradigm for wood decay fungi.</title>
        <authorList>
            <person name="Riley R."/>
            <person name="Salamov A.A."/>
            <person name="Brown D.W."/>
            <person name="Nagy L.G."/>
            <person name="Floudas D."/>
            <person name="Held B.W."/>
            <person name="Levasseur A."/>
            <person name="Lombard V."/>
            <person name="Morin E."/>
            <person name="Otillar R."/>
            <person name="Lindquist E.A."/>
            <person name="Sun H."/>
            <person name="LaButti K.M."/>
            <person name="Schmutz J."/>
            <person name="Jabbour D."/>
            <person name="Luo H."/>
            <person name="Baker S.E."/>
            <person name="Pisabarro A.G."/>
            <person name="Walton J.D."/>
            <person name="Blanchette R.A."/>
            <person name="Henrissat B."/>
            <person name="Martin F."/>
            <person name="Cullen D."/>
            <person name="Hibbett D.S."/>
            <person name="Grigoriev I.V."/>
        </authorList>
    </citation>
    <scope>NUCLEOTIDE SEQUENCE [LARGE SCALE GENOMIC DNA]</scope>
    <source>
        <strain evidence="4">FD-172 SS1</strain>
    </source>
</reference>
<keyword evidence="2" id="KW-0812">Transmembrane</keyword>
<feature type="transmembrane region" description="Helical" evidence="2">
    <location>
        <begin position="421"/>
        <end position="443"/>
    </location>
</feature>
<accession>A0A067N3W6</accession>
<feature type="transmembrane region" description="Helical" evidence="2">
    <location>
        <begin position="329"/>
        <end position="350"/>
    </location>
</feature>
<organism evidence="3 4">
    <name type="scientific">Botryobasidium botryosum (strain FD-172 SS1)</name>
    <dbReference type="NCBI Taxonomy" id="930990"/>
    <lineage>
        <taxon>Eukaryota</taxon>
        <taxon>Fungi</taxon>
        <taxon>Dikarya</taxon>
        <taxon>Basidiomycota</taxon>
        <taxon>Agaricomycotina</taxon>
        <taxon>Agaricomycetes</taxon>
        <taxon>Cantharellales</taxon>
        <taxon>Botryobasidiaceae</taxon>
        <taxon>Botryobasidium</taxon>
    </lineage>
</organism>
<sequence>MKHLTMPQPKRLPTSTDDPRISDVLPEDHPLPQSVMPPDWETHIHPNGWVYFSHPGSGYVTQTDIQEAALHDEIIMRFQIASAQWPNRPPESEIVITDPGTALYVNHSVRMASAFVWDTVKPEARPREWQKRCEMNYWAYIKDYPSHYELPDDAEELALVALESSQTGNLVYQSESIAPFSSAESERLKTLLTSLRAKDTRNKTVLVSHILERVAENALKTGHSSLPKEKLLEKNPREPNLPLSFEPTGFKERTIALCMVLLFFGVPFNYLRHVGNAFKMAPQDDLREWKAYVQKLVKEWTDFNLVATVLLSATVAFLAVPGIDSLSRISALVSVLCALESVTIGLYLVWRHQTRKDDIGWYNYNTEHRYGFHGIAMLLSLPLVLLIWAILSFAFSVLCYSYRGFAPDIEGTQLPFSKNTYWIVTSVTIIIAVTFAVVLYSFWDLWRYPGSSPLTKSVKKVLKIARQQDVV</sequence>
<keyword evidence="4" id="KW-1185">Reference proteome</keyword>
<dbReference type="AlphaFoldDB" id="A0A067N3W6"/>
<evidence type="ECO:0008006" key="5">
    <source>
        <dbReference type="Google" id="ProtNLM"/>
    </source>
</evidence>
<gene>
    <name evidence="3" type="ORF">BOTBODRAFT_143443</name>
</gene>
<feature type="transmembrane region" description="Helical" evidence="2">
    <location>
        <begin position="370"/>
        <end position="400"/>
    </location>
</feature>
<proteinExistence type="predicted"/>
<dbReference type="EMBL" id="KL198021">
    <property type="protein sequence ID" value="KDQ18451.1"/>
    <property type="molecule type" value="Genomic_DNA"/>
</dbReference>
<evidence type="ECO:0000256" key="1">
    <source>
        <dbReference type="SAM" id="MobiDB-lite"/>
    </source>
</evidence>
<dbReference type="OrthoDB" id="3208379at2759"/>
<dbReference type="HOGENOM" id="CLU_030728_0_0_1"/>
<keyword evidence="2" id="KW-1133">Transmembrane helix</keyword>
<name>A0A067N3W6_BOTB1</name>